<reference evidence="2" key="1">
    <citation type="submission" date="2017-11" db="EMBL/GenBank/DDBJ databases">
        <authorList>
            <person name="Duchaud E."/>
        </authorList>
    </citation>
    <scope>NUCLEOTIDE SEQUENCE [LARGE SCALE GENOMIC DNA]</scope>
    <source>
        <strain evidence="2">Tenacibaculum sp. TNO020</strain>
    </source>
</reference>
<name>A0A2H1YIC6_9FLAO</name>
<protein>
    <submittedName>
        <fullName evidence="1">Uncharacterized protein</fullName>
    </submittedName>
</protein>
<proteinExistence type="predicted"/>
<organism evidence="1 2">
    <name type="scientific">Tenacibaculum piscium</name>
    <dbReference type="NCBI Taxonomy" id="1458515"/>
    <lineage>
        <taxon>Bacteria</taxon>
        <taxon>Pseudomonadati</taxon>
        <taxon>Bacteroidota</taxon>
        <taxon>Flavobacteriia</taxon>
        <taxon>Flavobacteriales</taxon>
        <taxon>Flavobacteriaceae</taxon>
        <taxon>Tenacibaculum</taxon>
    </lineage>
</organism>
<keyword evidence="2" id="KW-1185">Reference proteome</keyword>
<accession>A0A2H1YIC6</accession>
<dbReference type="Proteomes" id="UP000234211">
    <property type="component" value="Unassembled WGS sequence"/>
</dbReference>
<evidence type="ECO:0000313" key="2">
    <source>
        <dbReference type="Proteomes" id="UP000234211"/>
    </source>
</evidence>
<gene>
    <name evidence="1" type="ORF">TNO020_200001</name>
</gene>
<evidence type="ECO:0000313" key="1">
    <source>
        <dbReference type="EMBL" id="SOS74567.1"/>
    </source>
</evidence>
<dbReference type="AlphaFoldDB" id="A0A2H1YIC6"/>
<dbReference type="OrthoDB" id="1446854at2"/>
<dbReference type="EMBL" id="OENF01000013">
    <property type="protein sequence ID" value="SOS74567.1"/>
    <property type="molecule type" value="Genomic_DNA"/>
</dbReference>
<sequence>MNFEKALKRKKQLGKYKDGDLDMTIYIAPKRDKDYELFLNDFLKITDRIELAKGHSVNQEFRLCAIWEGKNSIRDIPNI</sequence>
<dbReference type="RefSeq" id="WP_101917061.1">
    <property type="nucleotide sequence ID" value="NZ_OENF01000013.1"/>
</dbReference>